<accession>A0A0D0B818</accession>
<evidence type="ECO:0000313" key="2">
    <source>
        <dbReference type="Proteomes" id="UP000053593"/>
    </source>
</evidence>
<proteinExistence type="predicted"/>
<dbReference type="AlphaFoldDB" id="A0A0D0B818"/>
<name>A0A0D0B818_9AGAR</name>
<sequence>VFNENLLAWVPVLYTYMDGLDAGHHQPHFRHLFHQIADYAGEWFNYFLQVMDFSSAQIKAHSQEYADIMMKLFPGSRNLSQGAYHVQHAHFVKEANEVQVGCQVHFYHSGKRLAQNGVLVPSTHREQFMHFLHIMVAKSTSADQWTSIVDSIRASFPQIEGWLEWWLQPAIASMIFPAVSNVDPGLAHQVPSTTNPIEAQHFNLHLSLDKGHDALAGVHRLYLYVKMREDQYKAVM</sequence>
<protein>
    <submittedName>
        <fullName evidence="1">Uncharacterized protein</fullName>
    </submittedName>
</protein>
<reference evidence="1 2" key="1">
    <citation type="submission" date="2014-04" db="EMBL/GenBank/DDBJ databases">
        <title>Evolutionary Origins and Diversification of the Mycorrhizal Mutualists.</title>
        <authorList>
            <consortium name="DOE Joint Genome Institute"/>
            <consortium name="Mycorrhizal Genomics Consortium"/>
            <person name="Kohler A."/>
            <person name="Kuo A."/>
            <person name="Nagy L.G."/>
            <person name="Floudas D."/>
            <person name="Copeland A."/>
            <person name="Barry K.W."/>
            <person name="Cichocki N."/>
            <person name="Veneault-Fourrey C."/>
            <person name="LaButti K."/>
            <person name="Lindquist E.A."/>
            <person name="Lipzen A."/>
            <person name="Lundell T."/>
            <person name="Morin E."/>
            <person name="Murat C."/>
            <person name="Riley R."/>
            <person name="Ohm R."/>
            <person name="Sun H."/>
            <person name="Tunlid A."/>
            <person name="Henrissat B."/>
            <person name="Grigoriev I.V."/>
            <person name="Hibbett D.S."/>
            <person name="Martin F."/>
        </authorList>
    </citation>
    <scope>NUCLEOTIDE SEQUENCE [LARGE SCALE GENOMIC DNA]</scope>
    <source>
        <strain evidence="1 2">FD-317 M1</strain>
    </source>
</reference>
<dbReference type="HOGENOM" id="CLU_047861_0_0_1"/>
<organism evidence="1 2">
    <name type="scientific">Collybiopsis luxurians FD-317 M1</name>
    <dbReference type="NCBI Taxonomy" id="944289"/>
    <lineage>
        <taxon>Eukaryota</taxon>
        <taxon>Fungi</taxon>
        <taxon>Dikarya</taxon>
        <taxon>Basidiomycota</taxon>
        <taxon>Agaricomycotina</taxon>
        <taxon>Agaricomycetes</taxon>
        <taxon>Agaricomycetidae</taxon>
        <taxon>Agaricales</taxon>
        <taxon>Marasmiineae</taxon>
        <taxon>Omphalotaceae</taxon>
        <taxon>Collybiopsis</taxon>
        <taxon>Collybiopsis luxurians</taxon>
    </lineage>
</organism>
<feature type="non-terminal residue" evidence="1">
    <location>
        <position position="1"/>
    </location>
</feature>
<evidence type="ECO:0000313" key="1">
    <source>
        <dbReference type="EMBL" id="KIK50276.1"/>
    </source>
</evidence>
<dbReference type="Proteomes" id="UP000053593">
    <property type="component" value="Unassembled WGS sequence"/>
</dbReference>
<keyword evidence="2" id="KW-1185">Reference proteome</keyword>
<dbReference type="OrthoDB" id="3061527at2759"/>
<gene>
    <name evidence="1" type="ORF">GYMLUDRAFT_131872</name>
</gene>
<dbReference type="EMBL" id="KN834913">
    <property type="protein sequence ID" value="KIK50276.1"/>
    <property type="molecule type" value="Genomic_DNA"/>
</dbReference>
<feature type="non-terminal residue" evidence="1">
    <location>
        <position position="236"/>
    </location>
</feature>